<dbReference type="GO" id="GO:0003697">
    <property type="term" value="F:single-stranded DNA binding"/>
    <property type="evidence" value="ECO:0007669"/>
    <property type="project" value="TreeGrafter"/>
</dbReference>
<dbReference type="EMBL" id="KN831769">
    <property type="protein sequence ID" value="KIM48310.1"/>
    <property type="molecule type" value="Genomic_DNA"/>
</dbReference>
<feature type="compositionally biased region" description="Acidic residues" evidence="12">
    <location>
        <begin position="697"/>
        <end position="710"/>
    </location>
</feature>
<evidence type="ECO:0000256" key="10">
    <source>
        <dbReference type="RuleBase" id="RU004070"/>
    </source>
</evidence>
<dbReference type="PANTHER" id="PTHR11630:SF46">
    <property type="entry name" value="DNA REPLICATION LICENSING FACTOR MCM3-RELATED"/>
    <property type="match status" value="1"/>
</dbReference>
<evidence type="ECO:0000256" key="7">
    <source>
        <dbReference type="ARBA" id="ARBA00022840"/>
    </source>
</evidence>
<evidence type="ECO:0000313" key="14">
    <source>
        <dbReference type="EMBL" id="KIM48310.1"/>
    </source>
</evidence>
<comment type="function">
    <text evidence="11">Acts as component of the MCM2-7 complex (MCM complex) which is the replicative helicase essential for 'once per cell cycle' DNA replication initiation and elongation in eukaryotic cells. The active ATPase sites in the MCM2-7 ring are formed through the interaction surfaces of two neighboring subunits such that a critical structure of a conserved arginine finger motif is provided in trans relative to the ATP-binding site of the Walker A box of the adjacent subunit. The six ATPase active sites, however, are likely to contribute differentially to the complex helicase activity.</text>
</comment>
<sequence length="843" mass="92629">MSLLDNSVPEDEQMRNRARVFEQFLQSDSPIYNYKDEIHRMLRTDQTRLLVNIDDLRDFNRESADGLLKQPVDYLPAFDAALAQVVQLAYTPEKHDIASKTYHVGFSGSFGDHHVSPGTLRASHLGKMISLEGIITRCSLVRPKMLKSMHYCPETTAFHEREYRDATSSSHLPPTTSLLPQTDDDGHALQTEYGLCHFQDHQRISIQEMPERAPAGQLPRSTDIILDDDLVDRCKPGDRIQLVGVYRSVGGGSSGAFKSLIVANNINLLSSKIGGGIAQTPLTDTDIRTINHLAKRSDIFSLLSESLAPSIYGHEHIKRAILLLLLGGAEKNLPNGTHIRGDINLLMVGDPSTAKSQLLRFVLGTAPLAIATTGRGSSGVGLTAAVTSDKETGERRLEAGAMVLADRGVVCIDEFDKMSDVDRVAIHEVMEQQTVTIAKAGIHTSLNARCSVIAGANPIYGQYDIHKDPHKNIALPDSLLSRFDLLFIVTDDVDEQRDRVIADHVLRMHRYLPPGVEEGTPCHDNLSQPLSVDGPGSNVDNEAVDTSPFEKYDPLLHMGIQNNSGHQTRSKKKSKVEILSIAFVKKYIQYAKGRTAPILTKGAADHIVEVYANLRNEGMEGNKKKTSPLTARTLETLIRLSTAHAKARLSAKVERVDAQQAEEIMRFALFREVPKRQHRKKRKLNNGAALRKGSDGSGDDAESEGSEGEQDPASASAERMVSPRAPASRSSAGPARPPKDPIWGDESQDVQMSTEPPATVASTPAGDGTIQPERLQLFRSRLAKVFATRFQDEETFFLSDLLELVNEGMSTNALYGTAEATRICEIMSESDEVMISEGVVYRV</sequence>
<evidence type="ECO:0000256" key="8">
    <source>
        <dbReference type="ARBA" id="ARBA00023125"/>
    </source>
</evidence>
<dbReference type="HOGENOM" id="CLU_000995_6_0_1"/>
<comment type="subcellular location">
    <subcellularLocation>
        <location evidence="1 11">Nucleus</location>
    </subcellularLocation>
</comment>
<keyword evidence="7 10" id="KW-0067">ATP-binding</keyword>
<evidence type="ECO:0000256" key="11">
    <source>
        <dbReference type="RuleBase" id="RU368061"/>
    </source>
</evidence>
<dbReference type="EC" id="3.6.4.12" evidence="11"/>
<dbReference type="InterPro" id="IPR033762">
    <property type="entry name" value="MCM_OB"/>
</dbReference>
<proteinExistence type="inferred from homology"/>
<name>A0A0C3CHU4_HEBCY</name>
<dbReference type="SMART" id="SM00382">
    <property type="entry name" value="AAA"/>
    <property type="match status" value="1"/>
</dbReference>
<dbReference type="OrthoDB" id="1882346at2759"/>
<dbReference type="InterPro" id="IPR056575">
    <property type="entry name" value="WH_MCM3_C"/>
</dbReference>
<dbReference type="Gene3D" id="3.40.50.300">
    <property type="entry name" value="P-loop containing nucleotide triphosphate hydrolases"/>
    <property type="match status" value="1"/>
</dbReference>
<dbReference type="SUPFAM" id="SSF52540">
    <property type="entry name" value="P-loop containing nucleoside triphosphate hydrolases"/>
    <property type="match status" value="1"/>
</dbReference>
<accession>A0A0C3CHU4</accession>
<evidence type="ECO:0000256" key="2">
    <source>
        <dbReference type="ARBA" id="ARBA00008010"/>
    </source>
</evidence>
<comment type="catalytic activity">
    <reaction evidence="11">
        <text>ATP + H2O = ADP + phosphate + H(+)</text>
        <dbReference type="Rhea" id="RHEA:13065"/>
        <dbReference type="ChEBI" id="CHEBI:15377"/>
        <dbReference type="ChEBI" id="CHEBI:15378"/>
        <dbReference type="ChEBI" id="CHEBI:30616"/>
        <dbReference type="ChEBI" id="CHEBI:43474"/>
        <dbReference type="ChEBI" id="CHEBI:456216"/>
        <dbReference type="EC" id="3.6.4.12"/>
    </reaction>
</comment>
<evidence type="ECO:0000256" key="3">
    <source>
        <dbReference type="ARBA" id="ARBA00022705"/>
    </source>
</evidence>
<dbReference type="Gene3D" id="3.30.1640.10">
    <property type="entry name" value="mini-chromosome maintenance (MCM) complex, chain A, domain 1"/>
    <property type="match status" value="1"/>
</dbReference>
<dbReference type="InterPro" id="IPR027925">
    <property type="entry name" value="MCM_N"/>
</dbReference>
<reference evidence="14 15" key="1">
    <citation type="submission" date="2014-04" db="EMBL/GenBank/DDBJ databases">
        <authorList>
            <consortium name="DOE Joint Genome Institute"/>
            <person name="Kuo A."/>
            <person name="Gay G."/>
            <person name="Dore J."/>
            <person name="Kohler A."/>
            <person name="Nagy L.G."/>
            <person name="Floudas D."/>
            <person name="Copeland A."/>
            <person name="Barry K.W."/>
            <person name="Cichocki N."/>
            <person name="Veneault-Fourrey C."/>
            <person name="LaButti K."/>
            <person name="Lindquist E.A."/>
            <person name="Lipzen A."/>
            <person name="Lundell T."/>
            <person name="Morin E."/>
            <person name="Murat C."/>
            <person name="Sun H."/>
            <person name="Tunlid A."/>
            <person name="Henrissat B."/>
            <person name="Grigoriev I.V."/>
            <person name="Hibbett D.S."/>
            <person name="Martin F."/>
            <person name="Nordberg H.P."/>
            <person name="Cantor M.N."/>
            <person name="Hua S.X."/>
        </authorList>
    </citation>
    <scope>NUCLEOTIDE SEQUENCE [LARGE SCALE GENOMIC DNA]</scope>
    <source>
        <strain evidence="15">h7</strain>
    </source>
</reference>
<dbReference type="GO" id="GO:0042555">
    <property type="term" value="C:MCM complex"/>
    <property type="evidence" value="ECO:0007669"/>
    <property type="project" value="UniProtKB-UniRule"/>
</dbReference>
<evidence type="ECO:0000256" key="5">
    <source>
        <dbReference type="ARBA" id="ARBA00022801"/>
    </source>
</evidence>
<dbReference type="SUPFAM" id="SSF50249">
    <property type="entry name" value="Nucleic acid-binding proteins"/>
    <property type="match status" value="1"/>
</dbReference>
<keyword evidence="4 10" id="KW-0547">Nucleotide-binding</keyword>
<dbReference type="InterPro" id="IPR027417">
    <property type="entry name" value="P-loop_NTPase"/>
</dbReference>
<keyword evidence="15" id="KW-1185">Reference proteome</keyword>
<feature type="compositionally biased region" description="Polar residues" evidence="12">
    <location>
        <begin position="749"/>
        <end position="762"/>
    </location>
</feature>
<organism evidence="14 15">
    <name type="scientific">Hebeloma cylindrosporum</name>
    <dbReference type="NCBI Taxonomy" id="76867"/>
    <lineage>
        <taxon>Eukaryota</taxon>
        <taxon>Fungi</taxon>
        <taxon>Dikarya</taxon>
        <taxon>Basidiomycota</taxon>
        <taxon>Agaricomycotina</taxon>
        <taxon>Agaricomycetes</taxon>
        <taxon>Agaricomycetidae</taxon>
        <taxon>Agaricales</taxon>
        <taxon>Agaricineae</taxon>
        <taxon>Hymenogastraceae</taxon>
        <taxon>Hebeloma</taxon>
    </lineage>
</organism>
<dbReference type="InterPro" id="IPR012340">
    <property type="entry name" value="NA-bd_OB-fold"/>
</dbReference>
<dbReference type="InterPro" id="IPR018525">
    <property type="entry name" value="MCM_CS"/>
</dbReference>
<dbReference type="InterPro" id="IPR041562">
    <property type="entry name" value="MCM_lid"/>
</dbReference>
<dbReference type="Proteomes" id="UP000053424">
    <property type="component" value="Unassembled WGS sequence"/>
</dbReference>
<dbReference type="SMART" id="SM00350">
    <property type="entry name" value="MCM"/>
    <property type="match status" value="1"/>
</dbReference>
<dbReference type="Pfam" id="PF14551">
    <property type="entry name" value="MCM_N"/>
    <property type="match status" value="1"/>
</dbReference>
<dbReference type="InterPro" id="IPR008046">
    <property type="entry name" value="Mcm3"/>
</dbReference>
<evidence type="ECO:0000256" key="9">
    <source>
        <dbReference type="ARBA" id="ARBA00023242"/>
    </source>
</evidence>
<evidence type="ECO:0000256" key="4">
    <source>
        <dbReference type="ARBA" id="ARBA00022741"/>
    </source>
</evidence>
<dbReference type="PRINTS" id="PR01659">
    <property type="entry name" value="MCMPROTEIN3"/>
</dbReference>
<dbReference type="PANTHER" id="PTHR11630">
    <property type="entry name" value="DNA REPLICATION LICENSING FACTOR MCM FAMILY MEMBER"/>
    <property type="match status" value="1"/>
</dbReference>
<keyword evidence="5 11" id="KW-0378">Hydrolase</keyword>
<dbReference type="Pfam" id="PF00493">
    <property type="entry name" value="MCM"/>
    <property type="match status" value="1"/>
</dbReference>
<dbReference type="Pfam" id="PF17207">
    <property type="entry name" value="MCM_OB"/>
    <property type="match status" value="1"/>
</dbReference>
<keyword evidence="3 11" id="KW-0235">DNA replication</keyword>
<dbReference type="GO" id="GO:0031261">
    <property type="term" value="C:DNA replication preinitiation complex"/>
    <property type="evidence" value="ECO:0007669"/>
    <property type="project" value="UniProtKB-ARBA"/>
</dbReference>
<dbReference type="InterPro" id="IPR001208">
    <property type="entry name" value="MCM_dom"/>
</dbReference>
<dbReference type="Gene3D" id="2.40.50.140">
    <property type="entry name" value="Nucleic acid-binding proteins"/>
    <property type="match status" value="1"/>
</dbReference>
<evidence type="ECO:0000259" key="13">
    <source>
        <dbReference type="PROSITE" id="PS50051"/>
    </source>
</evidence>
<dbReference type="InterPro" id="IPR031327">
    <property type="entry name" value="MCM"/>
</dbReference>
<feature type="domain" description="MCM C-terminal AAA(+) ATPase" evidence="13">
    <location>
        <begin position="299"/>
        <end position="505"/>
    </location>
</feature>
<dbReference type="Gene3D" id="2.20.28.10">
    <property type="match status" value="1"/>
</dbReference>
<dbReference type="GO" id="GO:0005656">
    <property type="term" value="C:nuclear pre-replicative complex"/>
    <property type="evidence" value="ECO:0007669"/>
    <property type="project" value="UniProtKB-ARBA"/>
</dbReference>
<keyword evidence="9 11" id="KW-0539">Nucleus</keyword>
<evidence type="ECO:0000256" key="1">
    <source>
        <dbReference type="ARBA" id="ARBA00004123"/>
    </source>
</evidence>
<keyword evidence="6 11" id="KW-0347">Helicase</keyword>
<comment type="subunit">
    <text evidence="11">Component of the MCM2-7 complex.</text>
</comment>
<dbReference type="GO" id="GO:0017116">
    <property type="term" value="F:single-stranded DNA helicase activity"/>
    <property type="evidence" value="ECO:0007669"/>
    <property type="project" value="TreeGrafter"/>
</dbReference>
<gene>
    <name evidence="14" type="ORF">M413DRAFT_440026</name>
</gene>
<dbReference type="GO" id="GO:0016887">
    <property type="term" value="F:ATP hydrolysis activity"/>
    <property type="evidence" value="ECO:0007669"/>
    <property type="project" value="RHEA"/>
</dbReference>
<evidence type="ECO:0000313" key="15">
    <source>
        <dbReference type="Proteomes" id="UP000053424"/>
    </source>
</evidence>
<dbReference type="GO" id="GO:1902975">
    <property type="term" value="P:mitotic DNA replication initiation"/>
    <property type="evidence" value="ECO:0007669"/>
    <property type="project" value="TreeGrafter"/>
</dbReference>
<dbReference type="STRING" id="686832.A0A0C3CHU4"/>
<reference evidence="15" key="2">
    <citation type="submission" date="2015-01" db="EMBL/GenBank/DDBJ databases">
        <title>Evolutionary Origins and Diversification of the Mycorrhizal Mutualists.</title>
        <authorList>
            <consortium name="DOE Joint Genome Institute"/>
            <consortium name="Mycorrhizal Genomics Consortium"/>
            <person name="Kohler A."/>
            <person name="Kuo A."/>
            <person name="Nagy L.G."/>
            <person name="Floudas D."/>
            <person name="Copeland A."/>
            <person name="Barry K.W."/>
            <person name="Cichocki N."/>
            <person name="Veneault-Fourrey C."/>
            <person name="LaButti K."/>
            <person name="Lindquist E.A."/>
            <person name="Lipzen A."/>
            <person name="Lundell T."/>
            <person name="Morin E."/>
            <person name="Murat C."/>
            <person name="Riley R."/>
            <person name="Ohm R."/>
            <person name="Sun H."/>
            <person name="Tunlid A."/>
            <person name="Henrissat B."/>
            <person name="Grigoriev I.V."/>
            <person name="Hibbett D.S."/>
            <person name="Martin F."/>
        </authorList>
    </citation>
    <scope>NUCLEOTIDE SEQUENCE [LARGE SCALE GENOMIC DNA]</scope>
    <source>
        <strain evidence="15">h7</strain>
    </source>
</reference>
<dbReference type="AlphaFoldDB" id="A0A0C3CHU4"/>
<dbReference type="PRINTS" id="PR01657">
    <property type="entry name" value="MCMFAMILY"/>
</dbReference>
<dbReference type="PROSITE" id="PS00847">
    <property type="entry name" value="MCM_1"/>
    <property type="match status" value="1"/>
</dbReference>
<protein>
    <recommendedName>
        <fullName evidence="11">DNA replication licensing factor MCM3</fullName>
        <ecNumber evidence="11">3.6.4.12</ecNumber>
    </recommendedName>
</protein>
<dbReference type="GO" id="GO:0000727">
    <property type="term" value="P:double-strand break repair via break-induced replication"/>
    <property type="evidence" value="ECO:0007669"/>
    <property type="project" value="TreeGrafter"/>
</dbReference>
<dbReference type="GO" id="GO:0006271">
    <property type="term" value="P:DNA strand elongation involved in DNA replication"/>
    <property type="evidence" value="ECO:0007669"/>
    <property type="project" value="TreeGrafter"/>
</dbReference>
<evidence type="ECO:0000256" key="6">
    <source>
        <dbReference type="ARBA" id="ARBA00022806"/>
    </source>
</evidence>
<dbReference type="PROSITE" id="PS50051">
    <property type="entry name" value="MCM_2"/>
    <property type="match status" value="1"/>
</dbReference>
<dbReference type="InterPro" id="IPR003593">
    <property type="entry name" value="AAA+_ATPase"/>
</dbReference>
<evidence type="ECO:0000256" key="12">
    <source>
        <dbReference type="SAM" id="MobiDB-lite"/>
    </source>
</evidence>
<dbReference type="Pfam" id="PF23191">
    <property type="entry name" value="WHD_MCM3_C"/>
    <property type="match status" value="1"/>
</dbReference>
<comment type="similarity">
    <text evidence="2 10">Belongs to the MCM family.</text>
</comment>
<feature type="compositionally biased region" description="Low complexity" evidence="12">
    <location>
        <begin position="722"/>
        <end position="734"/>
    </location>
</feature>
<dbReference type="Pfam" id="PF17855">
    <property type="entry name" value="MCM_lid"/>
    <property type="match status" value="1"/>
</dbReference>
<feature type="region of interest" description="Disordered" evidence="12">
    <location>
        <begin position="675"/>
        <end position="770"/>
    </location>
</feature>
<keyword evidence="8 10" id="KW-0238">DNA-binding</keyword>
<dbReference type="GO" id="GO:0005524">
    <property type="term" value="F:ATP binding"/>
    <property type="evidence" value="ECO:0007669"/>
    <property type="project" value="UniProtKB-UniRule"/>
</dbReference>
<dbReference type="GO" id="GO:0043596">
    <property type="term" value="C:nuclear replication fork"/>
    <property type="evidence" value="ECO:0007669"/>
    <property type="project" value="UniProtKB-ARBA"/>
</dbReference>
<dbReference type="GO" id="GO:0006279">
    <property type="term" value="P:premeiotic DNA replication"/>
    <property type="evidence" value="ECO:0007669"/>
    <property type="project" value="UniProtKB-ARBA"/>
</dbReference>